<dbReference type="AlphaFoldDB" id="A0A8K2A9G6"/>
<feature type="domain" description="CRISPR type III-associated protein" evidence="2">
    <location>
        <begin position="269"/>
        <end position="468"/>
    </location>
</feature>
<gene>
    <name evidence="3" type="ORF">GS597_16175</name>
</gene>
<dbReference type="Pfam" id="PF03787">
    <property type="entry name" value="RAMPs"/>
    <property type="match status" value="2"/>
</dbReference>
<evidence type="ECO:0000259" key="2">
    <source>
        <dbReference type="Pfam" id="PF03787"/>
    </source>
</evidence>
<feature type="domain" description="CRISPR type III-associated protein" evidence="2">
    <location>
        <begin position="15"/>
        <end position="192"/>
    </location>
</feature>
<organism evidence="3 4">
    <name type="scientific">Petrachloros mirabilis ULC683</name>
    <dbReference type="NCBI Taxonomy" id="2781853"/>
    <lineage>
        <taxon>Bacteria</taxon>
        <taxon>Bacillati</taxon>
        <taxon>Cyanobacteriota</taxon>
        <taxon>Cyanophyceae</taxon>
        <taxon>Synechococcales</taxon>
        <taxon>Petrachlorosaceae</taxon>
        <taxon>Petrachloros</taxon>
        <taxon>Petrachloros mirabilis</taxon>
    </lineage>
</organism>
<proteinExistence type="predicted"/>
<evidence type="ECO:0000256" key="1">
    <source>
        <dbReference type="ARBA" id="ARBA00023118"/>
    </source>
</evidence>
<reference evidence="3" key="1">
    <citation type="submission" date="2019-12" db="EMBL/GenBank/DDBJ databases">
        <title>High-Quality draft genome sequences of three cyanobacteria isolated from the limestone walls of the Old Cathedral of Coimbra.</title>
        <authorList>
            <person name="Tiago I."/>
            <person name="Soares F."/>
            <person name="Portugal A."/>
        </authorList>
    </citation>
    <scope>NUCLEOTIDE SEQUENCE [LARGE SCALE GENOMIC DNA]</scope>
    <source>
        <strain evidence="3">C</strain>
    </source>
</reference>
<dbReference type="EMBL" id="WVIC01000038">
    <property type="protein sequence ID" value="NCJ08015.1"/>
    <property type="molecule type" value="Genomic_DNA"/>
</dbReference>
<evidence type="ECO:0000313" key="4">
    <source>
        <dbReference type="Proteomes" id="UP000607397"/>
    </source>
</evidence>
<dbReference type="PANTHER" id="PTHR35579">
    <property type="entry name" value="CRISPR SYSTEM CMS ENDORIBONUCLEASE CSM3"/>
    <property type="match status" value="1"/>
</dbReference>
<evidence type="ECO:0000313" key="3">
    <source>
        <dbReference type="EMBL" id="NCJ08015.1"/>
    </source>
</evidence>
<dbReference type="InterPro" id="IPR052216">
    <property type="entry name" value="CRISPR_Csm3_endoribonuclease"/>
</dbReference>
<dbReference type="RefSeq" id="WP_161826493.1">
    <property type="nucleotide sequence ID" value="NZ_WVIC01000038.1"/>
</dbReference>
<dbReference type="PANTHER" id="PTHR35579:SF6">
    <property type="entry name" value="DUF324 DOMAIN-CONTAINING PROTEIN"/>
    <property type="match status" value="1"/>
</dbReference>
<dbReference type="InterPro" id="IPR005537">
    <property type="entry name" value="RAMP_III_fam"/>
</dbReference>
<comment type="caution">
    <text evidence="3">The sequence shown here is derived from an EMBL/GenBank/DDBJ whole genome shotgun (WGS) entry which is preliminary data.</text>
</comment>
<protein>
    <recommendedName>
        <fullName evidence="2">CRISPR type III-associated protein domain-containing protein</fullName>
    </recommendedName>
</protein>
<name>A0A8K2A9G6_9CYAN</name>
<accession>A0A8K2A9G6</accession>
<dbReference type="Proteomes" id="UP000607397">
    <property type="component" value="Unassembled WGS sequence"/>
</dbReference>
<sequence length="524" mass="57111">MARKLASRLKIEGTLLAQTPIHVGGLGDDPTVDLALAVNGQGQYYIPGTSLAGALRGWLGIDENSGSTEAKVLQTLWGFQPHKQRRQGHASHVLVEDAPLPDAQVEIRDGVGIDRETGTAAENIKFDRAILAKGTRIPLRMILECPVQPANPQPQGADLWERAEVLFIQTLQALQTAEIRLGAAKTRGLGQVQLQNLTLLKQPLNTFAGMVKTLRNQGETLNLADWSLGDALLCPRPQLQITIHWQPVGPVMVKAEADGIAVDSLPLVSAVDQHQVSLVIPGSSLKGTLRAQAERILRTLLGVPIPTNENPRQRFLQQTQDLPLIQALFGGAARLKDGQQQGRIGAFSANDCYAQPQIEPAQWRSIESARDDHQLRQALNQANLNSVQQAYHVAIDRWTGGAAEGFLYSTLEPMGVSWHPLELTLDLSRLSESKEQRAAIALLLLLLRDLAHGRIPLGYGTNRGMGAIAVQNINIKGRGLPETLSALEDIYLPQGNITAINADCLNSLTKEWKDYYLKQQGEAP</sequence>
<dbReference type="CDD" id="cd09726">
    <property type="entry name" value="RAMP_I_III"/>
    <property type="match status" value="1"/>
</dbReference>
<dbReference type="GO" id="GO:0051607">
    <property type="term" value="P:defense response to virus"/>
    <property type="evidence" value="ECO:0007669"/>
    <property type="project" value="UniProtKB-KW"/>
</dbReference>
<keyword evidence="1" id="KW-0051">Antiviral defense</keyword>
<keyword evidence="4" id="KW-1185">Reference proteome</keyword>